<sequence>MSTKTECDKCGDKTMATNNSTPLQSVDYYYNVCNKIFFIGDLCAECGRNFTSDCRKLAEQYGLEEKGIFTHSAQAPRGSCTNV</sequence>
<name>A0A0F9UD65_9ZZZZ</name>
<gene>
    <name evidence="1" type="ORF">LCGC14_0219950</name>
</gene>
<evidence type="ECO:0000313" key="1">
    <source>
        <dbReference type="EMBL" id="KKN91130.1"/>
    </source>
</evidence>
<protein>
    <submittedName>
        <fullName evidence="1">Uncharacterized protein</fullName>
    </submittedName>
</protein>
<proteinExistence type="predicted"/>
<reference evidence="1" key="1">
    <citation type="journal article" date="2015" name="Nature">
        <title>Complex archaea that bridge the gap between prokaryotes and eukaryotes.</title>
        <authorList>
            <person name="Spang A."/>
            <person name="Saw J.H."/>
            <person name="Jorgensen S.L."/>
            <person name="Zaremba-Niedzwiedzka K."/>
            <person name="Martijn J."/>
            <person name="Lind A.E."/>
            <person name="van Eijk R."/>
            <person name="Schleper C."/>
            <person name="Guy L."/>
            <person name="Ettema T.J."/>
        </authorList>
    </citation>
    <scope>NUCLEOTIDE SEQUENCE</scope>
</reference>
<dbReference type="AlphaFoldDB" id="A0A0F9UD65"/>
<dbReference type="EMBL" id="LAZR01000105">
    <property type="protein sequence ID" value="KKN91130.1"/>
    <property type="molecule type" value="Genomic_DNA"/>
</dbReference>
<comment type="caution">
    <text evidence="1">The sequence shown here is derived from an EMBL/GenBank/DDBJ whole genome shotgun (WGS) entry which is preliminary data.</text>
</comment>
<accession>A0A0F9UD65</accession>
<organism evidence="1">
    <name type="scientific">marine sediment metagenome</name>
    <dbReference type="NCBI Taxonomy" id="412755"/>
    <lineage>
        <taxon>unclassified sequences</taxon>
        <taxon>metagenomes</taxon>
        <taxon>ecological metagenomes</taxon>
    </lineage>
</organism>